<dbReference type="Gene3D" id="3.40.50.1820">
    <property type="entry name" value="alpha/beta hydrolase"/>
    <property type="match status" value="1"/>
</dbReference>
<keyword evidence="2" id="KW-0732">Signal</keyword>
<dbReference type="PANTHER" id="PTHR34853">
    <property type="match status" value="1"/>
</dbReference>
<protein>
    <submittedName>
        <fullName evidence="3">Putative esterase</fullName>
    </submittedName>
</protein>
<dbReference type="SUPFAM" id="SSF53474">
    <property type="entry name" value="alpha/beta-Hydrolases"/>
    <property type="match status" value="1"/>
</dbReference>
<feature type="chain" id="PRO_5039571041" evidence="2">
    <location>
        <begin position="23"/>
        <end position="431"/>
    </location>
</feature>
<dbReference type="Proteomes" id="UP000537326">
    <property type="component" value="Unassembled WGS sequence"/>
</dbReference>
<dbReference type="GO" id="GO:0004806">
    <property type="term" value="F:triacylglycerol lipase activity"/>
    <property type="evidence" value="ECO:0007669"/>
    <property type="project" value="InterPro"/>
</dbReference>
<organism evidence="3 4">
    <name type="scientific">Nocardioides marinus</name>
    <dbReference type="NCBI Taxonomy" id="374514"/>
    <lineage>
        <taxon>Bacteria</taxon>
        <taxon>Bacillati</taxon>
        <taxon>Actinomycetota</taxon>
        <taxon>Actinomycetes</taxon>
        <taxon>Propionibacteriales</taxon>
        <taxon>Nocardioidaceae</taxon>
        <taxon>Nocardioides</taxon>
    </lineage>
</organism>
<evidence type="ECO:0000256" key="2">
    <source>
        <dbReference type="SAM" id="SignalP"/>
    </source>
</evidence>
<evidence type="ECO:0000313" key="3">
    <source>
        <dbReference type="EMBL" id="NYI08603.1"/>
    </source>
</evidence>
<dbReference type="EMBL" id="JACBZI010000001">
    <property type="protein sequence ID" value="NYI08603.1"/>
    <property type="molecule type" value="Genomic_DNA"/>
</dbReference>
<feature type="signal peptide" evidence="2">
    <location>
        <begin position="1"/>
        <end position="22"/>
    </location>
</feature>
<accession>A0A7Z0C148</accession>
<evidence type="ECO:0000256" key="1">
    <source>
        <dbReference type="SAM" id="MobiDB-lite"/>
    </source>
</evidence>
<keyword evidence="4" id="KW-1185">Reference proteome</keyword>
<reference evidence="3 4" key="1">
    <citation type="submission" date="2020-07" db="EMBL/GenBank/DDBJ databases">
        <title>Sequencing the genomes of 1000 actinobacteria strains.</title>
        <authorList>
            <person name="Klenk H.-P."/>
        </authorList>
    </citation>
    <scope>NUCLEOTIDE SEQUENCE [LARGE SCALE GENOMIC DNA]</scope>
    <source>
        <strain evidence="3 4">DSM 18248</strain>
    </source>
</reference>
<dbReference type="RefSeq" id="WP_179529694.1">
    <property type="nucleotide sequence ID" value="NZ_BAAAPP010000002.1"/>
</dbReference>
<evidence type="ECO:0000313" key="4">
    <source>
        <dbReference type="Proteomes" id="UP000537326"/>
    </source>
</evidence>
<dbReference type="PANTHER" id="PTHR34853:SF1">
    <property type="entry name" value="LIPASE 5"/>
    <property type="match status" value="1"/>
</dbReference>
<dbReference type="GO" id="GO:0016042">
    <property type="term" value="P:lipid catabolic process"/>
    <property type="evidence" value="ECO:0007669"/>
    <property type="project" value="InterPro"/>
</dbReference>
<dbReference type="InterPro" id="IPR005152">
    <property type="entry name" value="Lipase_secreted"/>
</dbReference>
<feature type="region of interest" description="Disordered" evidence="1">
    <location>
        <begin position="43"/>
        <end position="81"/>
    </location>
</feature>
<dbReference type="PIRSF" id="PIRSF029171">
    <property type="entry name" value="Esterase_LipA"/>
    <property type="match status" value="1"/>
</dbReference>
<proteinExistence type="predicted"/>
<dbReference type="InterPro" id="IPR029058">
    <property type="entry name" value="AB_hydrolase_fold"/>
</dbReference>
<gene>
    <name evidence="3" type="ORF">BKA05_000118</name>
</gene>
<name>A0A7Z0C148_9ACTN</name>
<comment type="caution">
    <text evidence="3">The sequence shown here is derived from an EMBL/GenBank/DDBJ whole genome shotgun (WGS) entry which is preliminary data.</text>
</comment>
<sequence>MRGRGSLRALLLSMLLTTAAGLAVPAAVPPAGATLPAYDASETRTAPLSAAPPTQAAGRDGRTGRPGRLLSRRPAGETSRVAGARRALEVRYTTTDRRGRVVPASGLVLLPAERRTAAPLVIYGHMTTGAADACAPTRGTPDSTELRRMQQGDRVAAALLEGGAVVARPDYEGLGVRGPHPYLRGESLARSMGDMARAVRRAFPEVGRHWVAAGHSEGGVAALNTGARTGPAARIPGLLGVAAITPVTQVDILATLLGDAPIASAPVNVVVSLAALILKGQATEDRALRRLLLQQGGLSPEAVALWPDLERLCLEDLGGTDSWGGLSPQQVKGPRGDEALEEMKNKLRADDVRHLTMRLGLPIRIDAGALDSVAPLPLTIQLAEEYRARGYPVDLALWPAEHSPTADQAAPELAAWILDLFQTAGDPRSVR</sequence>
<dbReference type="AlphaFoldDB" id="A0A7Z0C148"/>